<name>A0ABY7U4Q6_9CORY</name>
<dbReference type="Gene3D" id="3.60.15.10">
    <property type="entry name" value="Ribonuclease Z/Hydroxyacylglutathione hydrolase-like"/>
    <property type="match status" value="1"/>
</dbReference>
<dbReference type="EC" id="3.-.-.-" evidence="2"/>
<protein>
    <submittedName>
        <fullName evidence="2">Polyketide biosynthesis zinc-dependent hydrolase BaeB</fullName>
        <ecNumber evidence="2">3.-.-.-</ecNumber>
    </submittedName>
</protein>
<organism evidence="2 3">
    <name type="scientific">Corynebacterium massiliense DSM 45435</name>
    <dbReference type="NCBI Taxonomy" id="1121364"/>
    <lineage>
        <taxon>Bacteria</taxon>
        <taxon>Bacillati</taxon>
        <taxon>Actinomycetota</taxon>
        <taxon>Actinomycetes</taxon>
        <taxon>Mycobacteriales</taxon>
        <taxon>Corynebacteriaceae</taxon>
        <taxon>Corynebacterium</taxon>
    </lineage>
</organism>
<evidence type="ECO:0000259" key="1">
    <source>
        <dbReference type="SMART" id="SM00849"/>
    </source>
</evidence>
<evidence type="ECO:0000313" key="3">
    <source>
        <dbReference type="Proteomes" id="UP001220064"/>
    </source>
</evidence>
<dbReference type="InterPro" id="IPR050662">
    <property type="entry name" value="Sec-metab_biosynth-thioest"/>
</dbReference>
<reference evidence="2 3" key="1">
    <citation type="submission" date="2020-10" db="EMBL/GenBank/DDBJ databases">
        <title>Complete genome sequence of Corynebacterium massiliense DSM 45435, type strain of Corynebacterium massiliense.</title>
        <authorList>
            <person name="Busche T."/>
            <person name="Kalinowski J."/>
            <person name="Ruckert C."/>
        </authorList>
    </citation>
    <scope>NUCLEOTIDE SEQUENCE [LARGE SCALE GENOMIC DNA]</scope>
    <source>
        <strain evidence="2 3">DSM 45435</strain>
    </source>
</reference>
<dbReference type="CDD" id="cd16278">
    <property type="entry name" value="metallo-hydrolase-like_MBL-fold"/>
    <property type="match status" value="1"/>
</dbReference>
<feature type="domain" description="Metallo-beta-lactamase" evidence="1">
    <location>
        <begin position="31"/>
        <end position="198"/>
    </location>
</feature>
<gene>
    <name evidence="2" type="primary">baeB1</name>
    <name evidence="2" type="ORF">CMASS_00950</name>
</gene>
<dbReference type="Gene3D" id="1.10.10.10">
    <property type="entry name" value="Winged helix-like DNA-binding domain superfamily/Winged helix DNA-binding domain"/>
    <property type="match status" value="1"/>
</dbReference>
<sequence length="271" mass="29689">MEHPAYSQLRPTSPSVGVVLCNNPSYTALEGTNTWIIRSGEDERSIVVDPGPEDEGHLNVVNSHAGEVGLILLTHRHGDHADGALRLRQLTGAPVRAFDPNYCAGADALVDGETIAVEGVTPQLEVVHTPGHTADSTSFFVWSGVPKESTLEGILTGDTIAGRHTTLISETDGDVGDYLHSLDVLERRGDNVSLFPGHGPDLENVAAMAHKYIERRHYRLDQIRSIREEKGEDVDLQTLIDEMYDDVDPVLRHAAEQSTRVALRYLDSEED</sequence>
<dbReference type="SUPFAM" id="SSF56281">
    <property type="entry name" value="Metallo-hydrolase/oxidoreductase"/>
    <property type="match status" value="1"/>
</dbReference>
<dbReference type="Pfam" id="PF00753">
    <property type="entry name" value="Lactamase_B"/>
    <property type="match status" value="1"/>
</dbReference>
<keyword evidence="2" id="KW-0378">Hydrolase</keyword>
<dbReference type="EMBL" id="CP063189">
    <property type="protein sequence ID" value="WCZ31654.1"/>
    <property type="molecule type" value="Genomic_DNA"/>
</dbReference>
<dbReference type="GO" id="GO:0016787">
    <property type="term" value="F:hydrolase activity"/>
    <property type="evidence" value="ECO:0007669"/>
    <property type="project" value="UniProtKB-KW"/>
</dbReference>
<dbReference type="SMART" id="SM00849">
    <property type="entry name" value="Lactamase_B"/>
    <property type="match status" value="1"/>
</dbReference>
<dbReference type="InterPro" id="IPR036388">
    <property type="entry name" value="WH-like_DNA-bd_sf"/>
</dbReference>
<proteinExistence type="predicted"/>
<dbReference type="Proteomes" id="UP001220064">
    <property type="component" value="Chromosome"/>
</dbReference>
<evidence type="ECO:0000313" key="2">
    <source>
        <dbReference type="EMBL" id="WCZ31654.1"/>
    </source>
</evidence>
<dbReference type="PANTHER" id="PTHR23131">
    <property type="entry name" value="ENDORIBONUCLEASE LACTB2"/>
    <property type="match status" value="1"/>
</dbReference>
<dbReference type="InterPro" id="IPR001279">
    <property type="entry name" value="Metallo-B-lactamas"/>
</dbReference>
<dbReference type="PANTHER" id="PTHR23131:SF0">
    <property type="entry name" value="ENDORIBONUCLEASE LACTB2"/>
    <property type="match status" value="1"/>
</dbReference>
<accession>A0ABY7U4Q6</accession>
<dbReference type="RefSeq" id="WP_022863534.1">
    <property type="nucleotide sequence ID" value="NZ_ATVG01000012.1"/>
</dbReference>
<dbReference type="InterPro" id="IPR036866">
    <property type="entry name" value="RibonucZ/Hydroxyglut_hydro"/>
</dbReference>
<keyword evidence="3" id="KW-1185">Reference proteome</keyword>